<organism evidence="7 8">
    <name type="scientific">Exocentrus adspersus</name>
    <dbReference type="NCBI Taxonomy" id="1586481"/>
    <lineage>
        <taxon>Eukaryota</taxon>
        <taxon>Metazoa</taxon>
        <taxon>Ecdysozoa</taxon>
        <taxon>Arthropoda</taxon>
        <taxon>Hexapoda</taxon>
        <taxon>Insecta</taxon>
        <taxon>Pterygota</taxon>
        <taxon>Neoptera</taxon>
        <taxon>Endopterygota</taxon>
        <taxon>Coleoptera</taxon>
        <taxon>Polyphaga</taxon>
        <taxon>Cucujiformia</taxon>
        <taxon>Chrysomeloidea</taxon>
        <taxon>Cerambycidae</taxon>
        <taxon>Lamiinae</taxon>
        <taxon>Acanthocinini</taxon>
        <taxon>Exocentrus</taxon>
    </lineage>
</organism>
<dbReference type="PANTHER" id="PTHR23098">
    <property type="entry name" value="AGAP001331-PA-RELATED"/>
    <property type="match status" value="1"/>
</dbReference>
<comment type="function">
    <text evidence="5">Involved in transvection phenomena (= synapsis-dependent gene expression), where the synaptic pairing of chromosomes carrying genes with which zeste interacts influences the expression of these genes. Zeste binds to DNA and stimulates transcription from a nearby promoter.</text>
</comment>
<comment type="caution">
    <text evidence="7">The sequence shown here is derived from an EMBL/GenBank/DDBJ whole genome shotgun (WGS) entry which is preliminary data.</text>
</comment>
<gene>
    <name evidence="7" type="ORF">NQ315_005709</name>
</gene>
<dbReference type="InterPro" id="IPR036691">
    <property type="entry name" value="Endo/exonu/phosph_ase_sf"/>
</dbReference>
<dbReference type="SUPFAM" id="SSF56219">
    <property type="entry name" value="DNase I-like"/>
    <property type="match status" value="1"/>
</dbReference>
<dbReference type="InterPro" id="IPR028002">
    <property type="entry name" value="Myb_DNA-bind_5"/>
</dbReference>
<accession>A0AAV8VJ32</accession>
<evidence type="ECO:0000256" key="5">
    <source>
        <dbReference type="ARBA" id="ARBA00025466"/>
    </source>
</evidence>
<evidence type="ECO:0000259" key="6">
    <source>
        <dbReference type="Pfam" id="PF13873"/>
    </source>
</evidence>
<dbReference type="PANTHER" id="PTHR23098:SF16">
    <property type="entry name" value="REGULATORY PROTEIN ZESTE"/>
    <property type="match status" value="1"/>
</dbReference>
<evidence type="ECO:0000256" key="2">
    <source>
        <dbReference type="ARBA" id="ARBA00016807"/>
    </source>
</evidence>
<dbReference type="GO" id="GO:0005634">
    <property type="term" value="C:nucleus"/>
    <property type="evidence" value="ECO:0007669"/>
    <property type="project" value="TreeGrafter"/>
</dbReference>
<keyword evidence="3" id="KW-0805">Transcription regulation</keyword>
<comment type="subunit">
    <text evidence="1">Self-associates forming complexes of several hundred monomers.</text>
</comment>
<dbReference type="EMBL" id="JANEYG010000085">
    <property type="protein sequence ID" value="KAJ8913912.1"/>
    <property type="molecule type" value="Genomic_DNA"/>
</dbReference>
<keyword evidence="4" id="KW-0804">Transcription</keyword>
<feature type="domain" description="Myb/SANT-like DNA-binding" evidence="6">
    <location>
        <begin position="2"/>
        <end position="74"/>
    </location>
</feature>
<evidence type="ECO:0000256" key="3">
    <source>
        <dbReference type="ARBA" id="ARBA00023015"/>
    </source>
</evidence>
<sequence>MRVTSQHWEEFLSVAERHPALITSKFNGAQGKAKGNALWTSVATKLNSLGFGEKCVAEWRRAVTDWKSKTKAKASRLRLSSSQTGGGPVDATPLTPLENKLLLLMGKKGFEGDEGVKEMGILHHLHNPLNPLVFLSENDFDVLCLCEHWLVYNDLLQVNISNFTLISSYCRELTNSHGGVAIYSQSNVKLTGVNVDNFCVSQHAEFCAAEIDEKNTVIVSVYRSSSAGDITIFKEQLER</sequence>
<evidence type="ECO:0000313" key="7">
    <source>
        <dbReference type="EMBL" id="KAJ8913912.1"/>
    </source>
</evidence>
<dbReference type="AlphaFoldDB" id="A0AAV8VJ32"/>
<dbReference type="Gene3D" id="3.60.10.10">
    <property type="entry name" value="Endonuclease/exonuclease/phosphatase"/>
    <property type="match status" value="1"/>
</dbReference>
<proteinExistence type="predicted"/>
<reference evidence="7 8" key="1">
    <citation type="journal article" date="2023" name="Insect Mol. Biol.">
        <title>Genome sequencing provides insights into the evolution of gene families encoding plant cell wall-degrading enzymes in longhorned beetles.</title>
        <authorList>
            <person name="Shin N.R."/>
            <person name="Okamura Y."/>
            <person name="Kirsch R."/>
            <person name="Pauchet Y."/>
        </authorList>
    </citation>
    <scope>NUCLEOTIDE SEQUENCE [LARGE SCALE GENOMIC DNA]</scope>
    <source>
        <strain evidence="7">EAD_L_NR</strain>
    </source>
</reference>
<protein>
    <recommendedName>
        <fullName evidence="2">Regulatory protein zeste</fullName>
    </recommendedName>
</protein>
<dbReference type="Proteomes" id="UP001159042">
    <property type="component" value="Unassembled WGS sequence"/>
</dbReference>
<keyword evidence="8" id="KW-1185">Reference proteome</keyword>
<evidence type="ECO:0000256" key="1">
    <source>
        <dbReference type="ARBA" id="ARBA00011764"/>
    </source>
</evidence>
<evidence type="ECO:0000256" key="4">
    <source>
        <dbReference type="ARBA" id="ARBA00023163"/>
    </source>
</evidence>
<dbReference type="Pfam" id="PF13873">
    <property type="entry name" value="Myb_DNA-bind_5"/>
    <property type="match status" value="1"/>
</dbReference>
<evidence type="ECO:0000313" key="8">
    <source>
        <dbReference type="Proteomes" id="UP001159042"/>
    </source>
</evidence>
<name>A0AAV8VJ32_9CUCU</name>